<evidence type="ECO:0000313" key="1">
    <source>
        <dbReference type="EMBL" id="MBO1361531.1"/>
    </source>
</evidence>
<reference evidence="1 2" key="1">
    <citation type="submission" date="2021-03" db="EMBL/GenBank/DDBJ databases">
        <title>The complete genome sequence of Acetobacter sacchari TBRC 11175.</title>
        <authorList>
            <person name="Charoenyingcharoen P."/>
            <person name="Yukphan P."/>
        </authorList>
    </citation>
    <scope>NUCLEOTIDE SEQUENCE [LARGE SCALE GENOMIC DNA]</scope>
    <source>
        <strain evidence="1 2">TBRC 11175</strain>
    </source>
</reference>
<protein>
    <recommendedName>
        <fullName evidence="3">Tail terminator</fullName>
    </recommendedName>
</protein>
<dbReference type="Proteomes" id="UP000664771">
    <property type="component" value="Unassembled WGS sequence"/>
</dbReference>
<comment type="caution">
    <text evidence="1">The sequence shown here is derived from an EMBL/GenBank/DDBJ whole genome shotgun (WGS) entry which is preliminary data.</text>
</comment>
<evidence type="ECO:0000313" key="2">
    <source>
        <dbReference type="Proteomes" id="UP000664771"/>
    </source>
</evidence>
<organism evidence="1 2">
    <name type="scientific">Acetobacter sacchari</name>
    <dbReference type="NCBI Taxonomy" id="2661687"/>
    <lineage>
        <taxon>Bacteria</taxon>
        <taxon>Pseudomonadati</taxon>
        <taxon>Pseudomonadota</taxon>
        <taxon>Alphaproteobacteria</taxon>
        <taxon>Acetobacterales</taxon>
        <taxon>Acetobacteraceae</taxon>
        <taxon>Acetobacter</taxon>
    </lineage>
</organism>
<evidence type="ECO:0008006" key="3">
    <source>
        <dbReference type="Google" id="ProtNLM"/>
    </source>
</evidence>
<gene>
    <name evidence="1" type="ORF">J2D73_17230</name>
</gene>
<name>A0ABS3M092_9PROT</name>
<accession>A0ABS3M092</accession>
<proteinExistence type="predicted"/>
<dbReference type="RefSeq" id="WP_207883350.1">
    <property type="nucleotide sequence ID" value="NZ_JAFVMF010000024.1"/>
</dbReference>
<keyword evidence="2" id="KW-1185">Reference proteome</keyword>
<dbReference type="EMBL" id="JAFVMF010000024">
    <property type="protein sequence ID" value="MBO1361531.1"/>
    <property type="molecule type" value="Genomic_DNA"/>
</dbReference>
<sequence>MISATVWSDAYARASAVAARMGLPLIDPLRQTIGDLPDAFWAFPVGAASSDRMGAGDAENEETGQILLVLMIPVGSMSTPDALTHCQAMSAAFRAPVGNPSTPLPNGLVYDGQDFDPPDLNETGNRYAMTLRVAYRFQSALIRQAE</sequence>